<dbReference type="Proteomes" id="UP001341281">
    <property type="component" value="Chromosome 09"/>
</dbReference>
<gene>
    <name evidence="5" type="ORF">U9M48_040663</name>
</gene>
<dbReference type="Gene3D" id="2.40.480.10">
    <property type="entry name" value="Allene oxide cyclase-like"/>
    <property type="match status" value="1"/>
</dbReference>
<dbReference type="EMBL" id="CP144753">
    <property type="protein sequence ID" value="WVZ94819.1"/>
    <property type="molecule type" value="Genomic_DNA"/>
</dbReference>
<evidence type="ECO:0000256" key="4">
    <source>
        <dbReference type="RuleBase" id="RU363099"/>
    </source>
</evidence>
<comment type="subunit">
    <text evidence="2 4">Homodimer.</text>
</comment>
<dbReference type="InterPro" id="IPR044859">
    <property type="entry name" value="Allene_oxi_cyc_Dirigent"/>
</dbReference>
<organism evidence="5 6">
    <name type="scientific">Paspalum notatum var. saurae</name>
    <dbReference type="NCBI Taxonomy" id="547442"/>
    <lineage>
        <taxon>Eukaryota</taxon>
        <taxon>Viridiplantae</taxon>
        <taxon>Streptophyta</taxon>
        <taxon>Embryophyta</taxon>
        <taxon>Tracheophyta</taxon>
        <taxon>Spermatophyta</taxon>
        <taxon>Magnoliopsida</taxon>
        <taxon>Liliopsida</taxon>
        <taxon>Poales</taxon>
        <taxon>Poaceae</taxon>
        <taxon>PACMAD clade</taxon>
        <taxon>Panicoideae</taxon>
        <taxon>Andropogonodae</taxon>
        <taxon>Paspaleae</taxon>
        <taxon>Paspalinae</taxon>
        <taxon>Paspalum</taxon>
    </lineage>
</organism>
<keyword evidence="4" id="KW-0732">Signal</keyword>
<dbReference type="PANTHER" id="PTHR21495">
    <property type="entry name" value="NUCLEOPORIN-RELATED"/>
    <property type="match status" value="1"/>
</dbReference>
<comment type="similarity">
    <text evidence="1 4">Belongs to the plant dirigent protein family.</text>
</comment>
<evidence type="ECO:0000256" key="1">
    <source>
        <dbReference type="ARBA" id="ARBA00010746"/>
    </source>
</evidence>
<keyword evidence="4" id="KW-0052">Apoplast</keyword>
<feature type="chain" id="PRO_5042665668" description="Dirigent protein" evidence="4">
    <location>
        <begin position="33"/>
        <end position="203"/>
    </location>
</feature>
<comment type="function">
    <text evidence="4">Dirigent proteins impart stereoselectivity on the phenoxy radical-coupling reaction, yielding optically active lignans from two molecules of coniferyl alcohol in the biosynthesis of lignans, flavonolignans, and alkaloids and thus plays a central role in plant secondary metabolism.</text>
</comment>
<proteinExistence type="inferred from homology"/>
<feature type="signal peptide" evidence="4">
    <location>
        <begin position="1"/>
        <end position="32"/>
    </location>
</feature>
<sequence length="203" mass="22336">MATSSISYWMFRFLVLPTILLGMASLPEKTASQPLTWPCACIQQNETRLHMYLHQFPAWPNVANPNEVGVIGSSQPLGFGTMYVDDWILTNGPNPNEKIVGRAQGFHIQSGQTSTSWYNSHIFEFQDDWYAGSTLEVLGFITNSTGELSIMGGTGKFPNAHGTIKFTVTTTNNVSTKELDIDVFYTPKPPSVAKGVAIGQINK</sequence>
<evidence type="ECO:0000313" key="6">
    <source>
        <dbReference type="Proteomes" id="UP001341281"/>
    </source>
</evidence>
<keyword evidence="3 4" id="KW-0964">Secreted</keyword>
<keyword evidence="6" id="KW-1185">Reference proteome</keyword>
<evidence type="ECO:0000256" key="2">
    <source>
        <dbReference type="ARBA" id="ARBA00011738"/>
    </source>
</evidence>
<evidence type="ECO:0000256" key="3">
    <source>
        <dbReference type="ARBA" id="ARBA00022525"/>
    </source>
</evidence>
<dbReference type="AlphaFoldDB" id="A0AAQ3UNL1"/>
<name>A0AAQ3UNL1_PASNO</name>
<comment type="subcellular location">
    <subcellularLocation>
        <location evidence="4">Secreted</location>
        <location evidence="4">Extracellular space</location>
        <location evidence="4">Apoplast</location>
    </subcellularLocation>
</comment>
<dbReference type="InterPro" id="IPR004265">
    <property type="entry name" value="Dirigent"/>
</dbReference>
<protein>
    <recommendedName>
        <fullName evidence="4">Dirigent protein</fullName>
    </recommendedName>
</protein>
<dbReference type="Pfam" id="PF03018">
    <property type="entry name" value="Dirigent"/>
    <property type="match status" value="1"/>
</dbReference>
<reference evidence="5 6" key="1">
    <citation type="submission" date="2024-02" db="EMBL/GenBank/DDBJ databases">
        <title>High-quality chromosome-scale genome assembly of Pensacola bahiagrass (Paspalum notatum Flugge var. saurae).</title>
        <authorList>
            <person name="Vega J.M."/>
            <person name="Podio M."/>
            <person name="Orjuela J."/>
            <person name="Siena L.A."/>
            <person name="Pessino S.C."/>
            <person name="Combes M.C."/>
            <person name="Mariac C."/>
            <person name="Albertini E."/>
            <person name="Pupilli F."/>
            <person name="Ortiz J.P.A."/>
            <person name="Leblanc O."/>
        </authorList>
    </citation>
    <scope>NUCLEOTIDE SEQUENCE [LARGE SCALE GENOMIC DNA]</scope>
    <source>
        <strain evidence="5">R1</strain>
        <tissue evidence="5">Leaf</tissue>
    </source>
</reference>
<evidence type="ECO:0000313" key="5">
    <source>
        <dbReference type="EMBL" id="WVZ94819.1"/>
    </source>
</evidence>
<dbReference type="GO" id="GO:0048046">
    <property type="term" value="C:apoplast"/>
    <property type="evidence" value="ECO:0007669"/>
    <property type="project" value="UniProtKB-SubCell"/>
</dbReference>
<dbReference type="GO" id="GO:0009699">
    <property type="term" value="P:phenylpropanoid biosynthetic process"/>
    <property type="evidence" value="ECO:0007669"/>
    <property type="project" value="UniProtKB-ARBA"/>
</dbReference>
<accession>A0AAQ3UNL1</accession>